<feature type="transmembrane region" description="Helical" evidence="7">
    <location>
        <begin position="348"/>
        <end position="367"/>
    </location>
</feature>
<dbReference type="Gene3D" id="1.10.3720.10">
    <property type="entry name" value="MetI-like"/>
    <property type="match status" value="2"/>
</dbReference>
<keyword evidence="2 7" id="KW-0813">Transport</keyword>
<comment type="similarity">
    <text evidence="7">Belongs to the binding-protein-dependent transport system permease family.</text>
</comment>
<reference evidence="9 10" key="1">
    <citation type="submission" date="2018-08" db="EMBL/GenBank/DDBJ databases">
        <title>Comamonas testosteroni strain SWCO2.</title>
        <authorList>
            <person name="Jiang N."/>
            <person name="Zhang X.Z."/>
        </authorList>
    </citation>
    <scope>NUCLEOTIDE SEQUENCE [LARGE SCALE GENOMIC DNA]</scope>
    <source>
        <strain evidence="9 10">SWCO2</strain>
    </source>
</reference>
<feature type="transmembrane region" description="Helical" evidence="7">
    <location>
        <begin position="496"/>
        <end position="516"/>
    </location>
</feature>
<dbReference type="Proteomes" id="UP000261948">
    <property type="component" value="Unassembled WGS sequence"/>
</dbReference>
<dbReference type="SUPFAM" id="SSF161098">
    <property type="entry name" value="MetI-like"/>
    <property type="match status" value="2"/>
</dbReference>
<keyword evidence="4 7" id="KW-0812">Transmembrane</keyword>
<evidence type="ECO:0000256" key="7">
    <source>
        <dbReference type="RuleBase" id="RU363032"/>
    </source>
</evidence>
<evidence type="ECO:0000313" key="10">
    <source>
        <dbReference type="Proteomes" id="UP000261948"/>
    </source>
</evidence>
<protein>
    <submittedName>
        <fullName evidence="9">Phosphonate ABC transporter, permease protein PhnE</fullName>
    </submittedName>
</protein>
<accession>A0A373FM56</accession>
<gene>
    <name evidence="9" type="primary">phnE</name>
    <name evidence="9" type="ORF">DZC30_09615</name>
</gene>
<dbReference type="OrthoDB" id="8557224at2"/>
<dbReference type="CDD" id="cd06261">
    <property type="entry name" value="TM_PBP2"/>
    <property type="match status" value="1"/>
</dbReference>
<dbReference type="GO" id="GO:0015416">
    <property type="term" value="F:ABC-type phosphonate transporter activity"/>
    <property type="evidence" value="ECO:0007669"/>
    <property type="project" value="InterPro"/>
</dbReference>
<feature type="transmembrane region" description="Helical" evidence="7">
    <location>
        <begin position="246"/>
        <end position="267"/>
    </location>
</feature>
<feature type="domain" description="ABC transmembrane type-1" evidence="8">
    <location>
        <begin position="81"/>
        <end position="264"/>
    </location>
</feature>
<feature type="transmembrane region" description="Helical" evidence="7">
    <location>
        <begin position="472"/>
        <end position="490"/>
    </location>
</feature>
<feature type="transmembrane region" description="Helical" evidence="7">
    <location>
        <begin position="387"/>
        <end position="410"/>
    </location>
</feature>
<organism evidence="9 10">
    <name type="scientific">Comamonas testosteroni</name>
    <name type="common">Pseudomonas testosteroni</name>
    <dbReference type="NCBI Taxonomy" id="285"/>
    <lineage>
        <taxon>Bacteria</taxon>
        <taxon>Pseudomonadati</taxon>
        <taxon>Pseudomonadota</taxon>
        <taxon>Betaproteobacteria</taxon>
        <taxon>Burkholderiales</taxon>
        <taxon>Comamonadaceae</taxon>
        <taxon>Comamonas</taxon>
    </lineage>
</organism>
<dbReference type="PROSITE" id="PS50928">
    <property type="entry name" value="ABC_TM1"/>
    <property type="match status" value="2"/>
</dbReference>
<evidence type="ECO:0000256" key="2">
    <source>
        <dbReference type="ARBA" id="ARBA00022448"/>
    </source>
</evidence>
<evidence type="ECO:0000313" key="9">
    <source>
        <dbReference type="EMBL" id="RGE45208.1"/>
    </source>
</evidence>
<dbReference type="InterPro" id="IPR000515">
    <property type="entry name" value="MetI-like"/>
</dbReference>
<feature type="transmembrane region" description="Helical" evidence="7">
    <location>
        <begin position="282"/>
        <end position="301"/>
    </location>
</feature>
<evidence type="ECO:0000259" key="8">
    <source>
        <dbReference type="PROSITE" id="PS50928"/>
    </source>
</evidence>
<evidence type="ECO:0000256" key="6">
    <source>
        <dbReference type="ARBA" id="ARBA00023136"/>
    </source>
</evidence>
<dbReference type="AlphaFoldDB" id="A0A373FM56"/>
<keyword evidence="10" id="KW-1185">Reference proteome</keyword>
<evidence type="ECO:0000256" key="3">
    <source>
        <dbReference type="ARBA" id="ARBA00022475"/>
    </source>
</evidence>
<keyword evidence="5 7" id="KW-1133">Transmembrane helix</keyword>
<evidence type="ECO:0000256" key="5">
    <source>
        <dbReference type="ARBA" id="ARBA00022989"/>
    </source>
</evidence>
<dbReference type="NCBIfam" id="TIGR01097">
    <property type="entry name" value="PhnE"/>
    <property type="match status" value="2"/>
</dbReference>
<comment type="caution">
    <text evidence="9">The sequence shown here is derived from an EMBL/GenBank/DDBJ whole genome shotgun (WGS) entry which is preliminary data.</text>
</comment>
<name>A0A373FM56_COMTE</name>
<dbReference type="PANTHER" id="PTHR30043:SF1">
    <property type="entry name" value="ABC TRANSPORT SYSTEM PERMEASE PROTEIN P69"/>
    <property type="match status" value="1"/>
</dbReference>
<feature type="transmembrane region" description="Helical" evidence="7">
    <location>
        <begin position="85"/>
        <end position="105"/>
    </location>
</feature>
<dbReference type="GO" id="GO:0005886">
    <property type="term" value="C:plasma membrane"/>
    <property type="evidence" value="ECO:0007669"/>
    <property type="project" value="UniProtKB-SubCell"/>
</dbReference>
<keyword evidence="6 7" id="KW-0472">Membrane</keyword>
<evidence type="ECO:0000256" key="1">
    <source>
        <dbReference type="ARBA" id="ARBA00004651"/>
    </source>
</evidence>
<feature type="transmembrane region" description="Helical" evidence="7">
    <location>
        <begin position="133"/>
        <end position="156"/>
    </location>
</feature>
<dbReference type="InterPro" id="IPR005769">
    <property type="entry name" value="PhnE/PtxC"/>
</dbReference>
<feature type="domain" description="ABC transmembrane type-1" evidence="8">
    <location>
        <begin position="344"/>
        <end position="518"/>
    </location>
</feature>
<comment type="subcellular location">
    <subcellularLocation>
        <location evidence="1 7">Cell membrane</location>
        <topology evidence="1 7">Multi-pass membrane protein</topology>
    </subcellularLocation>
</comment>
<dbReference type="InterPro" id="IPR035906">
    <property type="entry name" value="MetI-like_sf"/>
</dbReference>
<keyword evidence="3" id="KW-1003">Cell membrane</keyword>
<proteinExistence type="inferred from homology"/>
<evidence type="ECO:0000256" key="4">
    <source>
        <dbReference type="ARBA" id="ARBA00022692"/>
    </source>
</evidence>
<dbReference type="EMBL" id="QURR01000010">
    <property type="protein sequence ID" value="RGE45208.1"/>
    <property type="molecule type" value="Genomic_DNA"/>
</dbReference>
<sequence>MPISQPLSGAELQRLRDPAARTRLTALVLALVVLWPMLHTSGFSLKPFFDADNLKVIGGFLAQFLPPETSSEFLDYLGQATLQTLAIATAGMALAFVIAVPMAYLSTGAARERVTLNPIARGVLTILRGIPELVWALVFVRVFGLGPAAGVLALGLTYGGMLAKVYAEILESTDPAPARALRASGAGRLQALLYGLLPQAAKELTSYTVYRWECAIRASVIMGFVGAGGLGQLMDQAMKMLNGGEAASILLAFMLLVAAADLLSWWLRRALDTAPAARALPFGWRTAIFVIATGASIFWSLRLLDIDFSALLTQDAAQSMGDFVRGFFPPDLSQPWLLKVLQGVWETLAISIIGTLLAAIAGLLLALPRWRAPWNAVLNVLRSVPELVWATITALAVGLGPFAGALALALHTAGVLGRLYAEALQNAPAAPAQALRLSGSNRLLAFAYGTFPGAAPQLLAYTLYRWEMNIRMAAILGFVGAGGLGQLLYFELSLFHYAQASTVIIAMLLLSIAVDWSSAWLRRAMR</sequence>
<feature type="transmembrane region" description="Helical" evidence="7">
    <location>
        <begin position="20"/>
        <end position="38"/>
    </location>
</feature>
<dbReference type="PANTHER" id="PTHR30043">
    <property type="entry name" value="PHOSPHONATES TRANSPORT SYSTEM PERMEASE PROTEIN"/>
    <property type="match status" value="1"/>
</dbReference>
<dbReference type="Pfam" id="PF00528">
    <property type="entry name" value="BPD_transp_1"/>
    <property type="match status" value="2"/>
</dbReference>